<keyword evidence="5" id="KW-1133">Transmembrane helix</keyword>
<keyword evidence="7" id="KW-0653">Protein transport</keyword>
<feature type="region of interest" description="Disordered" evidence="8">
    <location>
        <begin position="78"/>
        <end position="102"/>
    </location>
</feature>
<evidence type="ECO:0000256" key="7">
    <source>
        <dbReference type="RuleBase" id="RU003879"/>
    </source>
</evidence>
<accession>A0A1I3CC28</accession>
<keyword evidence="7" id="KW-0813">Transport</keyword>
<evidence type="ECO:0000256" key="2">
    <source>
        <dbReference type="ARBA" id="ARBA00005811"/>
    </source>
</evidence>
<evidence type="ECO:0000313" key="10">
    <source>
        <dbReference type="Proteomes" id="UP000199518"/>
    </source>
</evidence>
<dbReference type="EMBL" id="FOQD01000002">
    <property type="protein sequence ID" value="SFH72037.1"/>
    <property type="molecule type" value="Genomic_DNA"/>
</dbReference>
<name>A0A1I3CC28_9PLAN</name>
<dbReference type="OrthoDB" id="292474at2"/>
<comment type="subcellular location">
    <subcellularLocation>
        <location evidence="1">Cell membrane</location>
        <topology evidence="1">Single-pass membrane protein</topology>
    </subcellularLocation>
    <subcellularLocation>
        <location evidence="7">Cell membrane</location>
        <topology evidence="7">Single-pass type II membrane protein</topology>
    </subcellularLocation>
</comment>
<feature type="region of interest" description="Disordered" evidence="8">
    <location>
        <begin position="36"/>
        <end position="55"/>
    </location>
</feature>
<keyword evidence="10" id="KW-1185">Reference proteome</keyword>
<sequence length="236" mass="26068">MPIQFHCSHCGQFLSISRRKSGQLVTCPQCVQRTKVPVDESAGSEQAEESQRGLSLVEETKDWLKQPAKNAWQLPAVKQQALAHQEEDDEEEAEFHIPRKHLPEGGLDMTPMVDVVMLLLIFFMITASFVTQKSLETSPPEADGEGIGQSETVQEAVDDSIVVRIDENNVISVEDVPVTGTSELIDVLNAKIASENKREMLIEVHPAALHGTVVSVMDAGLDVQMQRIRRTSTKAD</sequence>
<evidence type="ECO:0000256" key="4">
    <source>
        <dbReference type="ARBA" id="ARBA00022692"/>
    </source>
</evidence>
<evidence type="ECO:0000256" key="3">
    <source>
        <dbReference type="ARBA" id="ARBA00022475"/>
    </source>
</evidence>
<protein>
    <submittedName>
        <fullName evidence="9">Biopolymer transport protein ExbD</fullName>
    </submittedName>
</protein>
<evidence type="ECO:0000256" key="8">
    <source>
        <dbReference type="SAM" id="MobiDB-lite"/>
    </source>
</evidence>
<reference evidence="10" key="1">
    <citation type="submission" date="2016-10" db="EMBL/GenBank/DDBJ databases">
        <authorList>
            <person name="Varghese N."/>
            <person name="Submissions S."/>
        </authorList>
    </citation>
    <scope>NUCLEOTIDE SEQUENCE [LARGE SCALE GENOMIC DNA]</scope>
    <source>
        <strain evidence="10">DSM 26348</strain>
    </source>
</reference>
<dbReference type="AlphaFoldDB" id="A0A1I3CC28"/>
<evidence type="ECO:0000256" key="1">
    <source>
        <dbReference type="ARBA" id="ARBA00004162"/>
    </source>
</evidence>
<keyword evidence="3" id="KW-1003">Cell membrane</keyword>
<evidence type="ECO:0000256" key="5">
    <source>
        <dbReference type="ARBA" id="ARBA00022989"/>
    </source>
</evidence>
<keyword evidence="4 7" id="KW-0812">Transmembrane</keyword>
<dbReference type="PANTHER" id="PTHR30558">
    <property type="entry name" value="EXBD MEMBRANE COMPONENT OF PMF-DRIVEN MACROMOLECULE IMPORT SYSTEM"/>
    <property type="match status" value="1"/>
</dbReference>
<evidence type="ECO:0000313" key="9">
    <source>
        <dbReference type="EMBL" id="SFH72037.1"/>
    </source>
</evidence>
<organism evidence="9 10">
    <name type="scientific">Planctomicrobium piriforme</name>
    <dbReference type="NCBI Taxonomy" id="1576369"/>
    <lineage>
        <taxon>Bacteria</taxon>
        <taxon>Pseudomonadati</taxon>
        <taxon>Planctomycetota</taxon>
        <taxon>Planctomycetia</taxon>
        <taxon>Planctomycetales</taxon>
        <taxon>Planctomycetaceae</taxon>
        <taxon>Planctomicrobium</taxon>
    </lineage>
</organism>
<dbReference type="PANTHER" id="PTHR30558:SF3">
    <property type="entry name" value="BIOPOLYMER TRANSPORT PROTEIN EXBD-RELATED"/>
    <property type="match status" value="1"/>
</dbReference>
<dbReference type="GO" id="GO:0022857">
    <property type="term" value="F:transmembrane transporter activity"/>
    <property type="evidence" value="ECO:0007669"/>
    <property type="project" value="InterPro"/>
</dbReference>
<proteinExistence type="inferred from homology"/>
<dbReference type="Pfam" id="PF02472">
    <property type="entry name" value="ExbD"/>
    <property type="match status" value="1"/>
</dbReference>
<dbReference type="GO" id="GO:0015031">
    <property type="term" value="P:protein transport"/>
    <property type="evidence" value="ECO:0007669"/>
    <property type="project" value="UniProtKB-KW"/>
</dbReference>
<evidence type="ECO:0000256" key="6">
    <source>
        <dbReference type="ARBA" id="ARBA00023136"/>
    </source>
</evidence>
<dbReference type="GO" id="GO:0005886">
    <property type="term" value="C:plasma membrane"/>
    <property type="evidence" value="ECO:0007669"/>
    <property type="project" value="UniProtKB-SubCell"/>
</dbReference>
<dbReference type="Proteomes" id="UP000199518">
    <property type="component" value="Unassembled WGS sequence"/>
</dbReference>
<comment type="similarity">
    <text evidence="2 7">Belongs to the ExbD/TolR family.</text>
</comment>
<dbReference type="InterPro" id="IPR003400">
    <property type="entry name" value="ExbD"/>
</dbReference>
<keyword evidence="6" id="KW-0472">Membrane</keyword>
<dbReference type="STRING" id="1576369.SAMN05421753_102215"/>
<gene>
    <name evidence="9" type="ORF">SAMN05421753_102215</name>
</gene>